<keyword evidence="3" id="KW-1185">Reference proteome</keyword>
<feature type="domain" description="LysM" evidence="1">
    <location>
        <begin position="13"/>
        <end position="57"/>
    </location>
</feature>
<protein>
    <submittedName>
        <fullName evidence="2">LysM peptidoglycan-binding domain-containing protein</fullName>
    </submittedName>
</protein>
<dbReference type="PANTHER" id="PTHR33734:SF22">
    <property type="entry name" value="MEMBRANE-BOUND LYTIC MUREIN TRANSGLYCOSYLASE D"/>
    <property type="match status" value="1"/>
</dbReference>
<dbReference type="RefSeq" id="WP_229980802.1">
    <property type="nucleotide sequence ID" value="NZ_JAJJPB010000002.1"/>
</dbReference>
<dbReference type="SUPFAM" id="SSF54106">
    <property type="entry name" value="LysM domain"/>
    <property type="match status" value="2"/>
</dbReference>
<reference evidence="2" key="1">
    <citation type="submission" date="2021-11" db="EMBL/GenBank/DDBJ databases">
        <authorList>
            <person name="Qingchun L."/>
            <person name="Dong Z."/>
            <person name="Zongwei Q."/>
            <person name="Jia Z."/>
            <person name="Duotao L."/>
        </authorList>
    </citation>
    <scope>NUCLEOTIDE SEQUENCE</scope>
    <source>
        <strain evidence="2">WLY-B-L2</strain>
    </source>
</reference>
<dbReference type="SMART" id="SM00257">
    <property type="entry name" value="LysM"/>
    <property type="match status" value="2"/>
</dbReference>
<sequence length="220" mass="24421">MYNYYRQCSANHYPYTIQPGDTLYNISQRLEVSLERILAANPGINPYYLRVGQIICIPACLPNYTPRIIRPGDTLYKIAREYNVSVESILDANPGVDPNYLRVGQRLCIPSGNGGSPNCGETVTAMQEDIDMLIPESSVQQTHESNYGDSTQTTSVIMVNSGQIRFDAVPVNISGDYVGHYTEGKNYPYYADAASGGQRGINVKDNFGVWHSFGYRVPVT</sequence>
<dbReference type="CDD" id="cd00118">
    <property type="entry name" value="LysM"/>
    <property type="match status" value="2"/>
</dbReference>
<name>A0ABS8N201_9CLOT</name>
<dbReference type="Proteomes" id="UP001165422">
    <property type="component" value="Unassembled WGS sequence"/>
</dbReference>
<evidence type="ECO:0000313" key="3">
    <source>
        <dbReference type="Proteomes" id="UP001165422"/>
    </source>
</evidence>
<dbReference type="Gene3D" id="3.10.350.10">
    <property type="entry name" value="LysM domain"/>
    <property type="match status" value="2"/>
</dbReference>
<accession>A0ABS8N201</accession>
<comment type="caution">
    <text evidence="2">The sequence shown here is derived from an EMBL/GenBank/DDBJ whole genome shotgun (WGS) entry which is preliminary data.</text>
</comment>
<organism evidence="2 3">
    <name type="scientific">Clostridium aromativorans</name>
    <dbReference type="NCBI Taxonomy" id="2836848"/>
    <lineage>
        <taxon>Bacteria</taxon>
        <taxon>Bacillati</taxon>
        <taxon>Bacillota</taxon>
        <taxon>Clostridia</taxon>
        <taxon>Eubacteriales</taxon>
        <taxon>Clostridiaceae</taxon>
        <taxon>Clostridium</taxon>
    </lineage>
</organism>
<evidence type="ECO:0000259" key="1">
    <source>
        <dbReference type="PROSITE" id="PS51782"/>
    </source>
</evidence>
<dbReference type="Pfam" id="PF01476">
    <property type="entry name" value="LysM"/>
    <property type="match status" value="2"/>
</dbReference>
<dbReference type="InterPro" id="IPR036779">
    <property type="entry name" value="LysM_dom_sf"/>
</dbReference>
<evidence type="ECO:0000313" key="2">
    <source>
        <dbReference type="EMBL" id="MCC9293826.1"/>
    </source>
</evidence>
<gene>
    <name evidence="2" type="ORF">LN736_02940</name>
</gene>
<dbReference type="PANTHER" id="PTHR33734">
    <property type="entry name" value="LYSM DOMAIN-CONTAINING GPI-ANCHORED PROTEIN 2"/>
    <property type="match status" value="1"/>
</dbReference>
<dbReference type="PROSITE" id="PS51782">
    <property type="entry name" value="LYSM"/>
    <property type="match status" value="2"/>
</dbReference>
<proteinExistence type="predicted"/>
<dbReference type="InterPro" id="IPR018392">
    <property type="entry name" value="LysM"/>
</dbReference>
<feature type="domain" description="LysM" evidence="1">
    <location>
        <begin position="65"/>
        <end position="109"/>
    </location>
</feature>
<dbReference type="EMBL" id="JAJJPB010000002">
    <property type="protein sequence ID" value="MCC9293826.1"/>
    <property type="molecule type" value="Genomic_DNA"/>
</dbReference>